<dbReference type="EMBL" id="VJWL01000002">
    <property type="protein sequence ID" value="TRW49011.1"/>
    <property type="molecule type" value="Genomic_DNA"/>
</dbReference>
<comment type="caution">
    <text evidence="4">Lacks conserved residue(s) required for the propagation of feature annotation.</text>
</comment>
<dbReference type="GO" id="GO:0008813">
    <property type="term" value="F:chorismate lyase activity"/>
    <property type="evidence" value="ECO:0007669"/>
    <property type="project" value="UniProtKB-UniRule"/>
</dbReference>
<proteinExistence type="inferred from homology"/>
<feature type="binding site" evidence="4">
    <location>
        <position position="110"/>
    </location>
    <ligand>
        <name>substrate</name>
    </ligand>
</feature>
<sequence>MFPIGTVARWQSPESMAIPTKLADWLLDSGSLTAKIKALHPDFAVHVLGQIEGTAEPCEYAALAMDPEPVTIREVLLYSGDTALVFARSILPHQRLAANPELTSLGDQPLGEHLFTRTDTTPGPIEIAPFSSISGAGELNRSLHHQEQDLWGRRRVFDIAGTRILVSEVFLSPSACYADSSK</sequence>
<dbReference type="GO" id="GO:0042866">
    <property type="term" value="P:pyruvate biosynthetic process"/>
    <property type="evidence" value="ECO:0007669"/>
    <property type="project" value="UniProtKB-UniRule"/>
</dbReference>
<dbReference type="Pfam" id="PF04345">
    <property type="entry name" value="Chor_lyase"/>
    <property type="match status" value="1"/>
</dbReference>
<keyword evidence="4" id="KW-0670">Pyruvate</keyword>
<protein>
    <recommendedName>
        <fullName evidence="4">Probable chorismate pyruvate-lyase</fullName>
        <shortName evidence="4">CL</shortName>
        <shortName evidence="4">CPL</shortName>
        <ecNumber evidence="4">4.1.3.40</ecNumber>
    </recommendedName>
</protein>
<dbReference type="GO" id="GO:0005829">
    <property type="term" value="C:cytosol"/>
    <property type="evidence" value="ECO:0007669"/>
    <property type="project" value="TreeGrafter"/>
</dbReference>
<dbReference type="RefSeq" id="WP_143235995.1">
    <property type="nucleotide sequence ID" value="NZ_VJWL01000002.1"/>
</dbReference>
<dbReference type="HAMAP" id="MF_01632">
    <property type="entry name" value="UbiC"/>
    <property type="match status" value="1"/>
</dbReference>
<dbReference type="AlphaFoldDB" id="A0A552X1T6"/>
<comment type="pathway">
    <text evidence="4">Cofactor biosynthesis; ubiquinone biosynthesis.</text>
</comment>
<dbReference type="InterPro" id="IPR028978">
    <property type="entry name" value="Chorismate_lyase_/UTRA_dom_sf"/>
</dbReference>
<dbReference type="Gene3D" id="3.40.1410.10">
    <property type="entry name" value="Chorismate lyase-like"/>
    <property type="match status" value="1"/>
</dbReference>
<reference evidence="5 6" key="1">
    <citation type="submission" date="2019-07" db="EMBL/GenBank/DDBJ databases">
        <authorList>
            <person name="Yang M."/>
            <person name="Zhao D."/>
            <person name="Xiang H."/>
        </authorList>
    </citation>
    <scope>NUCLEOTIDE SEQUENCE [LARGE SCALE GENOMIC DNA]</scope>
    <source>
        <strain evidence="5 6">IM1326</strain>
    </source>
</reference>
<dbReference type="Proteomes" id="UP000320359">
    <property type="component" value="Unassembled WGS sequence"/>
</dbReference>
<name>A0A552X1T6_9GAMM</name>
<keyword evidence="2 4" id="KW-0831">Ubiquinone biosynthesis</keyword>
<evidence type="ECO:0000256" key="4">
    <source>
        <dbReference type="HAMAP-Rule" id="MF_01632"/>
    </source>
</evidence>
<dbReference type="PANTHER" id="PTHR38683:SF1">
    <property type="entry name" value="CHORISMATE PYRUVATE-LYASE"/>
    <property type="match status" value="1"/>
</dbReference>
<comment type="caution">
    <text evidence="5">The sequence shown here is derived from an EMBL/GenBank/DDBJ whole genome shotgun (WGS) entry which is preliminary data.</text>
</comment>
<keyword evidence="6" id="KW-1185">Reference proteome</keyword>
<evidence type="ECO:0000256" key="1">
    <source>
        <dbReference type="ARBA" id="ARBA00022490"/>
    </source>
</evidence>
<dbReference type="UniPathway" id="UPA00232"/>
<organism evidence="5 6">
    <name type="scientific">Aliidiomarina halalkaliphila</name>
    <dbReference type="NCBI Taxonomy" id="2593535"/>
    <lineage>
        <taxon>Bacteria</taxon>
        <taxon>Pseudomonadati</taxon>
        <taxon>Pseudomonadota</taxon>
        <taxon>Gammaproteobacteria</taxon>
        <taxon>Alteromonadales</taxon>
        <taxon>Idiomarinaceae</taxon>
        <taxon>Aliidiomarina</taxon>
    </lineage>
</organism>
<comment type="similarity">
    <text evidence="4">Belongs to the UbiC family.</text>
</comment>
<evidence type="ECO:0000256" key="3">
    <source>
        <dbReference type="ARBA" id="ARBA00023239"/>
    </source>
</evidence>
<evidence type="ECO:0000313" key="6">
    <source>
        <dbReference type="Proteomes" id="UP000320359"/>
    </source>
</evidence>
<dbReference type="SUPFAM" id="SSF64288">
    <property type="entry name" value="Chorismate lyase-like"/>
    <property type="match status" value="1"/>
</dbReference>
<comment type="function">
    <text evidence="4">Removes the pyruvyl group from chorismate, with concomitant aromatization of the ring, to provide 4-hydroxybenzoate (4HB) for the ubiquinone pathway.</text>
</comment>
<comment type="catalytic activity">
    <reaction evidence="4">
        <text>chorismate = 4-hydroxybenzoate + pyruvate</text>
        <dbReference type="Rhea" id="RHEA:16505"/>
        <dbReference type="ChEBI" id="CHEBI:15361"/>
        <dbReference type="ChEBI" id="CHEBI:17879"/>
        <dbReference type="ChEBI" id="CHEBI:29748"/>
        <dbReference type="EC" id="4.1.3.40"/>
    </reaction>
</comment>
<dbReference type="PANTHER" id="PTHR38683">
    <property type="entry name" value="CHORISMATE PYRUVATE-LYASE"/>
    <property type="match status" value="1"/>
</dbReference>
<accession>A0A552X1T6</accession>
<dbReference type="OrthoDB" id="9789493at2"/>
<evidence type="ECO:0000256" key="2">
    <source>
        <dbReference type="ARBA" id="ARBA00022688"/>
    </source>
</evidence>
<comment type="subcellular location">
    <subcellularLocation>
        <location evidence="4">Cytoplasm</location>
    </subcellularLocation>
</comment>
<keyword evidence="3 4" id="KW-0456">Lyase</keyword>
<gene>
    <name evidence="4" type="primary">ubiC</name>
    <name evidence="5" type="ORF">FM042_08505</name>
</gene>
<dbReference type="GO" id="GO:0006744">
    <property type="term" value="P:ubiquinone biosynthetic process"/>
    <property type="evidence" value="ECO:0007669"/>
    <property type="project" value="UniProtKB-UniRule"/>
</dbReference>
<feature type="binding site" evidence="4">
    <location>
        <position position="168"/>
    </location>
    <ligand>
        <name>substrate</name>
    </ligand>
</feature>
<evidence type="ECO:0000313" key="5">
    <source>
        <dbReference type="EMBL" id="TRW49011.1"/>
    </source>
</evidence>
<keyword evidence="1 4" id="KW-0963">Cytoplasm</keyword>
<feature type="binding site" evidence="4">
    <location>
        <position position="73"/>
    </location>
    <ligand>
        <name>substrate</name>
    </ligand>
</feature>
<dbReference type="InterPro" id="IPR007440">
    <property type="entry name" value="Chorismate--pyruvate_lyase"/>
</dbReference>
<dbReference type="EC" id="4.1.3.40" evidence="4"/>